<dbReference type="AlphaFoldDB" id="A0AB33HQP1"/>
<protein>
    <recommendedName>
        <fullName evidence="4">Lipoprotein</fullName>
    </recommendedName>
</protein>
<proteinExistence type="inferred from homology"/>
<dbReference type="Proteomes" id="UP000007105">
    <property type="component" value="Chromosome"/>
</dbReference>
<reference evidence="3" key="1">
    <citation type="journal article" date="2012" name="J. Bacteriol.">
        <title>Complete genome sequence of Mycoplasma pneumoniae type 2a strain 309, isolated in Japan.</title>
        <authorList>
            <person name="Kenri T."/>
            <person name="Horino A."/>
            <person name="Matsui M."/>
            <person name="Sasaki Y."/>
            <person name="Suzuki S."/>
            <person name="Narita M."/>
            <person name="Ohya H."/>
            <person name="Okazaki N."/>
            <person name="Shibayama K."/>
        </authorList>
    </citation>
    <scope>NUCLEOTIDE SEQUENCE [LARGE SCALE GENOMIC DNA]</scope>
    <source>
        <strain evidence="3">309</strain>
    </source>
</reference>
<evidence type="ECO:0000313" key="2">
    <source>
        <dbReference type="EMBL" id="BAL22230.1"/>
    </source>
</evidence>
<dbReference type="EMBL" id="AP012303">
    <property type="protein sequence ID" value="BAL22230.1"/>
    <property type="molecule type" value="Genomic_DNA"/>
</dbReference>
<gene>
    <name evidence="2" type="ORF">MPNA6430</name>
</gene>
<name>A0AB33HQP1_MYCPM</name>
<dbReference type="Pfam" id="PF00938">
    <property type="entry name" value="Lipoprotein_3"/>
    <property type="match status" value="1"/>
</dbReference>
<dbReference type="SMR" id="A0AB33HQP1"/>
<evidence type="ECO:0000313" key="3">
    <source>
        <dbReference type="Proteomes" id="UP000007105"/>
    </source>
</evidence>
<organism evidence="2 3">
    <name type="scientific">Mycoplasmoides pneumoniae 309</name>
    <dbReference type="NCBI Taxonomy" id="1112856"/>
    <lineage>
        <taxon>Bacteria</taxon>
        <taxon>Bacillati</taxon>
        <taxon>Mycoplasmatota</taxon>
        <taxon>Mycoplasmoidales</taxon>
        <taxon>Mycoplasmoidaceae</taxon>
        <taxon>Mycoplasmoides</taxon>
    </lineage>
</organism>
<evidence type="ECO:0008006" key="4">
    <source>
        <dbReference type="Google" id="ProtNLM"/>
    </source>
</evidence>
<accession>A0AB33HQP1</accession>
<evidence type="ECO:0000256" key="1">
    <source>
        <dbReference type="ARBA" id="ARBA00010160"/>
    </source>
</evidence>
<sequence length="302" mass="34006">MLKKLKVVRLLVNHLIYCPSIFMPYSKNMKKKIWNKTSLGALFMLFGTALTACSNSGFEANLTSLNQLRTSASKNTNLTQNKADLVTALKSAFENNPEGTTRVLLDAWKFTLLDAQILEKQDFSKFSKSFGSGRSIEDVEPSAGVRGLRLVERYTQDTANIINNVIKLDKQKVEAFSIQYKDPKNFRVQVKINAKGNYKKDTVKTYLSQVGLSDGDLNDTGTLEAEIIYTYMPPAASFFSASKFDKLTRAINFNTNLRIQIIGKDSVMTKLLQQSSFVKQLADQKFQDQSINLLPYVLYSIL</sequence>
<dbReference type="KEGG" id="mpm:MPNA6430"/>
<comment type="similarity">
    <text evidence="1">Belongs to the MG439/MG440 family.</text>
</comment>
<dbReference type="InterPro" id="IPR001595">
    <property type="entry name" value="Lipoprotein_3"/>
</dbReference>